<feature type="coiled-coil region" evidence="1">
    <location>
        <begin position="11"/>
        <end position="38"/>
    </location>
</feature>
<gene>
    <name evidence="3" type="ORF">IAD46_00110</name>
</gene>
<evidence type="ECO:0000259" key="2">
    <source>
        <dbReference type="Pfam" id="PF13349"/>
    </source>
</evidence>
<sequence>MKQEYLDRLRKAILEACLEEKQNEIEELVLRRFQLGEEAQMTEEEIIDMLPKPEELVASFKEEEKPKSKNMHSTDLILDLQLFWDFELVRMEENGIRFLSEDDCTALRIDIDEDKVLIEPNDRSKKKRLDGKLYIGPEVVFNEVKMNCYACDVVCCSFEAKRLDVNAASADLLFDTVQADEFLLKTASGDTKMKRLVCRKWCYRSVSGDLSIDEIDSEEAEVSLVSGDVRIKTTTPAFYTIQTVSGDVFIYNGIDLNKVKATSVSGDIKIGGKKMGNIQTLAAAQLEKLKSKLKF</sequence>
<evidence type="ECO:0000313" key="4">
    <source>
        <dbReference type="Proteomes" id="UP000886758"/>
    </source>
</evidence>
<reference evidence="3" key="2">
    <citation type="journal article" date="2021" name="PeerJ">
        <title>Extensive microbial diversity within the chicken gut microbiome revealed by metagenomics and culture.</title>
        <authorList>
            <person name="Gilroy R."/>
            <person name="Ravi A."/>
            <person name="Getino M."/>
            <person name="Pursley I."/>
            <person name="Horton D.L."/>
            <person name="Alikhan N.F."/>
            <person name="Baker D."/>
            <person name="Gharbi K."/>
            <person name="Hall N."/>
            <person name="Watson M."/>
            <person name="Adriaenssens E.M."/>
            <person name="Foster-Nyarko E."/>
            <person name="Jarju S."/>
            <person name="Secka A."/>
            <person name="Antonio M."/>
            <person name="Oren A."/>
            <person name="Chaudhuri R.R."/>
            <person name="La Ragione R."/>
            <person name="Hildebrand F."/>
            <person name="Pallen M.J."/>
        </authorList>
    </citation>
    <scope>NUCLEOTIDE SEQUENCE</scope>
    <source>
        <strain evidence="3">ChiW17-6978</strain>
    </source>
</reference>
<feature type="domain" description="DUF4097" evidence="2">
    <location>
        <begin position="161"/>
        <end position="276"/>
    </location>
</feature>
<protein>
    <submittedName>
        <fullName evidence="3">DUF4097 family beta strand repeat protein</fullName>
    </submittedName>
</protein>
<name>A0A9D1GPX8_9MOLU</name>
<comment type="caution">
    <text evidence="3">The sequence shown here is derived from an EMBL/GenBank/DDBJ whole genome shotgun (WGS) entry which is preliminary data.</text>
</comment>
<dbReference type="Pfam" id="PF13349">
    <property type="entry name" value="DUF4097"/>
    <property type="match status" value="1"/>
</dbReference>
<reference evidence="3" key="1">
    <citation type="submission" date="2020-10" db="EMBL/GenBank/DDBJ databases">
        <authorList>
            <person name="Gilroy R."/>
        </authorList>
    </citation>
    <scope>NUCLEOTIDE SEQUENCE</scope>
    <source>
        <strain evidence="3">ChiW17-6978</strain>
    </source>
</reference>
<accession>A0A9D1GPX8</accession>
<evidence type="ECO:0000313" key="3">
    <source>
        <dbReference type="EMBL" id="HIT49410.1"/>
    </source>
</evidence>
<keyword evidence="1" id="KW-0175">Coiled coil</keyword>
<organism evidence="3 4">
    <name type="scientific">Candidatus Pelethenecus faecipullorum</name>
    <dbReference type="NCBI Taxonomy" id="2840900"/>
    <lineage>
        <taxon>Bacteria</taxon>
        <taxon>Bacillati</taxon>
        <taxon>Mycoplasmatota</taxon>
        <taxon>Mollicutes</taxon>
        <taxon>Candidatus Pelethenecus</taxon>
    </lineage>
</organism>
<proteinExistence type="predicted"/>
<dbReference type="InterPro" id="IPR025164">
    <property type="entry name" value="Toastrack_DUF4097"/>
</dbReference>
<dbReference type="EMBL" id="DVLF01000004">
    <property type="protein sequence ID" value="HIT49410.1"/>
    <property type="molecule type" value="Genomic_DNA"/>
</dbReference>
<dbReference type="Proteomes" id="UP000886758">
    <property type="component" value="Unassembled WGS sequence"/>
</dbReference>
<evidence type="ECO:0000256" key="1">
    <source>
        <dbReference type="SAM" id="Coils"/>
    </source>
</evidence>
<dbReference type="AlphaFoldDB" id="A0A9D1GPX8"/>